<feature type="transmembrane region" description="Helical" evidence="11">
    <location>
        <begin position="153"/>
        <end position="175"/>
    </location>
</feature>
<feature type="transmembrane region" description="Helical" evidence="11">
    <location>
        <begin position="366"/>
        <end position="384"/>
    </location>
</feature>
<feature type="transmembrane region" description="Helical" evidence="11">
    <location>
        <begin position="62"/>
        <end position="81"/>
    </location>
</feature>
<protein>
    <recommendedName>
        <fullName evidence="12">Cation/H+ exchanger transmembrane domain-containing protein</fullName>
    </recommendedName>
</protein>
<evidence type="ECO:0000256" key="5">
    <source>
        <dbReference type="ARBA" id="ARBA00022692"/>
    </source>
</evidence>
<dbReference type="GO" id="GO:0016020">
    <property type="term" value="C:membrane"/>
    <property type="evidence" value="ECO:0007669"/>
    <property type="project" value="UniProtKB-SubCell"/>
</dbReference>
<feature type="transmembrane region" description="Helical" evidence="11">
    <location>
        <begin position="12"/>
        <end position="30"/>
    </location>
</feature>
<dbReference type="GO" id="GO:0006814">
    <property type="term" value="P:sodium ion transport"/>
    <property type="evidence" value="ECO:0007669"/>
    <property type="project" value="UniProtKB-KW"/>
</dbReference>
<evidence type="ECO:0000256" key="8">
    <source>
        <dbReference type="ARBA" id="ARBA00023065"/>
    </source>
</evidence>
<feature type="transmembrane region" description="Helical" evidence="11">
    <location>
        <begin position="339"/>
        <end position="360"/>
    </location>
</feature>
<comment type="subcellular location">
    <subcellularLocation>
        <location evidence="1">Membrane</location>
        <topology evidence="1">Multi-pass membrane protein</topology>
    </subcellularLocation>
</comment>
<evidence type="ECO:0000313" key="14">
    <source>
        <dbReference type="Proteomes" id="UP000179095"/>
    </source>
</evidence>
<keyword evidence="6 11" id="KW-1133">Transmembrane helix</keyword>
<feature type="transmembrane region" description="Helical" evidence="11">
    <location>
        <begin position="272"/>
        <end position="291"/>
    </location>
</feature>
<feature type="transmembrane region" description="Helical" evidence="11">
    <location>
        <begin position="243"/>
        <end position="260"/>
    </location>
</feature>
<dbReference type="EMBL" id="METQ01000037">
    <property type="protein sequence ID" value="OGC09130.1"/>
    <property type="molecule type" value="Genomic_DNA"/>
</dbReference>
<keyword evidence="7" id="KW-0915">Sodium</keyword>
<evidence type="ECO:0000256" key="10">
    <source>
        <dbReference type="ARBA" id="ARBA00023201"/>
    </source>
</evidence>
<sequence length="399" mass="43954">MFTNIHNIIQIPLFNILFLVTIAWSIAVFLERFRIPLIIGELMAGIIIGPAVLKIVHPTPEIDLLASLGMFFLIFYAGLETDPKHLRNTLKTSIWVGTMGIIFPFALGTFTILYFGGNLPQAILIGAAVSGTSMVTKLRILSDLKLDNSKLGYNMMGAAVFDNILIFLIISVIIKTSRQGTFTVLDGFYTCLEVLLFFAITLTVGYVIFPKFSKYFTTRRGKGFTFALLMGFLFAILAESIHLPFILGTYIAGLFVREEIMSHSLFQKMRDRFMAISHGFLGPIFIMSIALKTDLSVIADNPRFILALFLAAFVGKLLGVYLGAIFAGNSKTDSLIMGFAMNGRGEIELIIALIGLQLGIITRSDLSVLVMVAFATTFSAPFILNHIKNGAKLTLAKED</sequence>
<dbReference type="Proteomes" id="UP000179095">
    <property type="component" value="Unassembled WGS sequence"/>
</dbReference>
<comment type="similarity">
    <text evidence="2">Belongs to the monovalent cation:proton antiporter 2 (CPA2) transporter (TC 2.A.37) family.</text>
</comment>
<keyword evidence="4" id="KW-0050">Antiport</keyword>
<keyword evidence="8" id="KW-0406">Ion transport</keyword>
<dbReference type="GO" id="GO:1902600">
    <property type="term" value="P:proton transmembrane transport"/>
    <property type="evidence" value="ECO:0007669"/>
    <property type="project" value="InterPro"/>
</dbReference>
<keyword evidence="3" id="KW-0813">Transport</keyword>
<proteinExistence type="inferred from homology"/>
<feature type="domain" description="Cation/H+ exchanger transmembrane" evidence="12">
    <location>
        <begin position="23"/>
        <end position="385"/>
    </location>
</feature>
<evidence type="ECO:0000256" key="2">
    <source>
        <dbReference type="ARBA" id="ARBA00005551"/>
    </source>
</evidence>
<evidence type="ECO:0000313" key="13">
    <source>
        <dbReference type="EMBL" id="OGC09130.1"/>
    </source>
</evidence>
<gene>
    <name evidence="13" type="ORF">A3F86_01485</name>
</gene>
<evidence type="ECO:0000256" key="6">
    <source>
        <dbReference type="ARBA" id="ARBA00022989"/>
    </source>
</evidence>
<dbReference type="PANTHER" id="PTHR43562">
    <property type="entry name" value="NAPA-TYPE SODIUM/HYDROGEN ANTIPORTER"/>
    <property type="match status" value="1"/>
</dbReference>
<feature type="transmembrane region" description="Helical" evidence="11">
    <location>
        <begin position="93"/>
        <end position="116"/>
    </location>
</feature>
<dbReference type="AlphaFoldDB" id="A0A1F4RLS7"/>
<evidence type="ECO:0000256" key="9">
    <source>
        <dbReference type="ARBA" id="ARBA00023136"/>
    </source>
</evidence>
<organism evidence="13 14">
    <name type="scientific">candidate division WOR-1 bacterium RIFCSPLOWO2_12_FULL_45_9</name>
    <dbReference type="NCBI Taxonomy" id="1802568"/>
    <lineage>
        <taxon>Bacteria</taxon>
        <taxon>Bacillati</taxon>
        <taxon>Saganbacteria</taxon>
    </lineage>
</organism>
<evidence type="ECO:0000256" key="1">
    <source>
        <dbReference type="ARBA" id="ARBA00004141"/>
    </source>
</evidence>
<dbReference type="Pfam" id="PF00999">
    <property type="entry name" value="Na_H_Exchanger"/>
    <property type="match status" value="1"/>
</dbReference>
<evidence type="ECO:0000256" key="11">
    <source>
        <dbReference type="SAM" id="Phobius"/>
    </source>
</evidence>
<keyword evidence="10" id="KW-0739">Sodium transport</keyword>
<evidence type="ECO:0000256" key="3">
    <source>
        <dbReference type="ARBA" id="ARBA00022448"/>
    </source>
</evidence>
<comment type="caution">
    <text evidence="13">The sequence shown here is derived from an EMBL/GenBank/DDBJ whole genome shotgun (WGS) entry which is preliminary data.</text>
</comment>
<feature type="transmembrane region" description="Helical" evidence="11">
    <location>
        <begin position="303"/>
        <end position="327"/>
    </location>
</feature>
<feature type="transmembrane region" description="Helical" evidence="11">
    <location>
        <begin position="37"/>
        <end position="56"/>
    </location>
</feature>
<evidence type="ECO:0000256" key="7">
    <source>
        <dbReference type="ARBA" id="ARBA00023053"/>
    </source>
</evidence>
<accession>A0A1F4RLS7</accession>
<dbReference type="PANTHER" id="PTHR43562:SF3">
    <property type="entry name" value="SODIUM ION_PROTON EXCHANGER (EUROFUNG)"/>
    <property type="match status" value="1"/>
</dbReference>
<feature type="transmembrane region" description="Helical" evidence="11">
    <location>
        <begin position="187"/>
        <end position="209"/>
    </location>
</feature>
<name>A0A1F4RLS7_UNCSA</name>
<evidence type="ECO:0000259" key="12">
    <source>
        <dbReference type="Pfam" id="PF00999"/>
    </source>
</evidence>
<evidence type="ECO:0000256" key="4">
    <source>
        <dbReference type="ARBA" id="ARBA00022449"/>
    </source>
</evidence>
<dbReference type="InterPro" id="IPR038770">
    <property type="entry name" value="Na+/solute_symporter_sf"/>
</dbReference>
<dbReference type="STRING" id="1802568.A3F86_01485"/>
<dbReference type="GO" id="GO:0015297">
    <property type="term" value="F:antiporter activity"/>
    <property type="evidence" value="ECO:0007669"/>
    <property type="project" value="UniProtKB-KW"/>
</dbReference>
<feature type="transmembrane region" description="Helical" evidence="11">
    <location>
        <begin position="122"/>
        <end position="141"/>
    </location>
</feature>
<reference evidence="13 14" key="1">
    <citation type="journal article" date="2016" name="Nat. Commun.">
        <title>Thousands of microbial genomes shed light on interconnected biogeochemical processes in an aquifer system.</title>
        <authorList>
            <person name="Anantharaman K."/>
            <person name="Brown C.T."/>
            <person name="Hug L.A."/>
            <person name="Sharon I."/>
            <person name="Castelle C.J."/>
            <person name="Probst A.J."/>
            <person name="Thomas B.C."/>
            <person name="Singh A."/>
            <person name="Wilkins M.J."/>
            <person name="Karaoz U."/>
            <person name="Brodie E.L."/>
            <person name="Williams K.H."/>
            <person name="Hubbard S.S."/>
            <person name="Banfield J.F."/>
        </authorList>
    </citation>
    <scope>NUCLEOTIDE SEQUENCE [LARGE SCALE GENOMIC DNA]</scope>
</reference>
<dbReference type="Gene3D" id="1.20.1530.20">
    <property type="match status" value="1"/>
</dbReference>
<keyword evidence="5 11" id="KW-0812">Transmembrane</keyword>
<dbReference type="InterPro" id="IPR006153">
    <property type="entry name" value="Cation/H_exchanger_TM"/>
</dbReference>
<keyword evidence="9 11" id="KW-0472">Membrane</keyword>